<gene>
    <name evidence="2" type="ORF">EVAR_6935_1</name>
</gene>
<reference evidence="2 3" key="1">
    <citation type="journal article" date="2019" name="Commun. Biol.">
        <title>The bagworm genome reveals a unique fibroin gene that provides high tensile strength.</title>
        <authorList>
            <person name="Kono N."/>
            <person name="Nakamura H."/>
            <person name="Ohtoshi R."/>
            <person name="Tomita M."/>
            <person name="Numata K."/>
            <person name="Arakawa K."/>
        </authorList>
    </citation>
    <scope>NUCLEOTIDE SEQUENCE [LARGE SCALE GENOMIC DNA]</scope>
</reference>
<evidence type="ECO:0000256" key="1">
    <source>
        <dbReference type="SAM" id="MobiDB-lite"/>
    </source>
</evidence>
<proteinExistence type="predicted"/>
<comment type="caution">
    <text evidence="2">The sequence shown here is derived from an EMBL/GenBank/DDBJ whole genome shotgun (WGS) entry which is preliminary data.</text>
</comment>
<evidence type="ECO:0000313" key="2">
    <source>
        <dbReference type="EMBL" id="GBP13593.1"/>
    </source>
</evidence>
<feature type="region of interest" description="Disordered" evidence="1">
    <location>
        <begin position="1"/>
        <end position="30"/>
    </location>
</feature>
<protein>
    <submittedName>
        <fullName evidence="2">Uncharacterized protein</fullName>
    </submittedName>
</protein>
<dbReference type="Proteomes" id="UP000299102">
    <property type="component" value="Unassembled WGS sequence"/>
</dbReference>
<sequence length="118" mass="13002">MAFHSTGGKAPMVETVPGKPKPTNRHIQGRTELEGPGWYYEFKPLPPPLSPPQKPSIRVGAVESPLRLGPGGQTPTRLYDQSDTGHIRLVPPRHAELCRPELMCSRSDSRTVIKNIIS</sequence>
<feature type="region of interest" description="Disordered" evidence="1">
    <location>
        <begin position="63"/>
        <end position="84"/>
    </location>
</feature>
<evidence type="ECO:0000313" key="3">
    <source>
        <dbReference type="Proteomes" id="UP000299102"/>
    </source>
</evidence>
<feature type="compositionally biased region" description="Polar residues" evidence="1">
    <location>
        <begin position="73"/>
        <end position="84"/>
    </location>
</feature>
<organism evidence="2 3">
    <name type="scientific">Eumeta variegata</name>
    <name type="common">Bagworm moth</name>
    <name type="synonym">Eumeta japonica</name>
    <dbReference type="NCBI Taxonomy" id="151549"/>
    <lineage>
        <taxon>Eukaryota</taxon>
        <taxon>Metazoa</taxon>
        <taxon>Ecdysozoa</taxon>
        <taxon>Arthropoda</taxon>
        <taxon>Hexapoda</taxon>
        <taxon>Insecta</taxon>
        <taxon>Pterygota</taxon>
        <taxon>Neoptera</taxon>
        <taxon>Endopterygota</taxon>
        <taxon>Lepidoptera</taxon>
        <taxon>Glossata</taxon>
        <taxon>Ditrysia</taxon>
        <taxon>Tineoidea</taxon>
        <taxon>Psychidae</taxon>
        <taxon>Oiketicinae</taxon>
        <taxon>Eumeta</taxon>
    </lineage>
</organism>
<dbReference type="AlphaFoldDB" id="A0A4C1TGG7"/>
<name>A0A4C1TGG7_EUMVA</name>
<keyword evidence="3" id="KW-1185">Reference proteome</keyword>
<dbReference type="EMBL" id="BGZK01000058">
    <property type="protein sequence ID" value="GBP13593.1"/>
    <property type="molecule type" value="Genomic_DNA"/>
</dbReference>
<accession>A0A4C1TGG7</accession>